<protein>
    <recommendedName>
        <fullName evidence="4">DUF4876 domain-containing protein</fullName>
    </recommendedName>
</protein>
<dbReference type="STRING" id="619805.SAMN05660477_01506"/>
<keyword evidence="3" id="KW-1185">Reference proteome</keyword>
<reference evidence="2 3" key="1">
    <citation type="submission" date="2017-02" db="EMBL/GenBank/DDBJ databases">
        <authorList>
            <person name="Peterson S.W."/>
        </authorList>
    </citation>
    <scope>NUCLEOTIDE SEQUENCE [LARGE SCALE GENOMIC DNA]</scope>
    <source>
        <strain evidence="2 3">DSM 22323</strain>
    </source>
</reference>
<proteinExistence type="predicted"/>
<name>A0A1T5ERD6_9FLAO</name>
<dbReference type="Proteomes" id="UP000191112">
    <property type="component" value="Unassembled WGS sequence"/>
</dbReference>
<accession>A0A1T5ERD6</accession>
<evidence type="ECO:0008006" key="4">
    <source>
        <dbReference type="Google" id="ProtNLM"/>
    </source>
</evidence>
<dbReference type="RefSeq" id="WP_079666762.1">
    <property type="nucleotide sequence ID" value="NZ_FUYZ01000004.1"/>
</dbReference>
<evidence type="ECO:0000256" key="1">
    <source>
        <dbReference type="SAM" id="SignalP"/>
    </source>
</evidence>
<gene>
    <name evidence="2" type="ORF">SAMN05660477_01506</name>
</gene>
<dbReference type="PROSITE" id="PS51257">
    <property type="entry name" value="PROKAR_LIPOPROTEIN"/>
    <property type="match status" value="1"/>
</dbReference>
<dbReference type="Pfam" id="PF16215">
    <property type="entry name" value="DUF4876"/>
    <property type="match status" value="1"/>
</dbReference>
<keyword evidence="1" id="KW-0732">Signal</keyword>
<feature type="signal peptide" evidence="1">
    <location>
        <begin position="1"/>
        <end position="23"/>
    </location>
</feature>
<evidence type="ECO:0000313" key="3">
    <source>
        <dbReference type="Proteomes" id="UP000191112"/>
    </source>
</evidence>
<sequence>MKKKLLLLGLVGLTISSTIVSCAKDDDDFGFEQSQKSTVNLTFLGTEISNYKSLEVEILENNTGSLVKKLVENNNILNLELAYGSYKITVNGSVVTASGETVDVAATMTADIKTASSALSIPLLVKQFGSDFIIEEVFYTGVKTPEGKNYNSSRYFKLVNNTDKILYADGLIIGQSEFLTSVNNNVTPYTPNEKFAIKGMMQLPGSGTNHPVNPGDFIVIADNAVNHNANTSTAFNLQNADFEFPSIKNATLAQVDNPSVPNVKIIYTSMAFDDMIYLHSSGVESYVIARFPTGENAENFLQNHKYTYSYTNAAGNITNKSAYAIPNSWIVDGFNNSVVDKFQHILTSTTIDSGWTGVGEFWNDPNRLGKSVRRKVLGKTNTGKNIYKDTNNSTEDFIKNAEPSLKNGIVH</sequence>
<organism evidence="2 3">
    <name type="scientific">Soonwooa buanensis</name>
    <dbReference type="NCBI Taxonomy" id="619805"/>
    <lineage>
        <taxon>Bacteria</taxon>
        <taxon>Pseudomonadati</taxon>
        <taxon>Bacteroidota</taxon>
        <taxon>Flavobacteriia</taxon>
        <taxon>Flavobacteriales</taxon>
        <taxon>Weeksellaceae</taxon>
        <taxon>Chryseobacterium group</taxon>
        <taxon>Soonwooa</taxon>
    </lineage>
</organism>
<dbReference type="AlphaFoldDB" id="A0A1T5ERD6"/>
<evidence type="ECO:0000313" key="2">
    <source>
        <dbReference type="EMBL" id="SKB86542.1"/>
    </source>
</evidence>
<feature type="chain" id="PRO_5012233778" description="DUF4876 domain-containing protein" evidence="1">
    <location>
        <begin position="24"/>
        <end position="411"/>
    </location>
</feature>
<dbReference type="OrthoDB" id="1409865at2"/>
<dbReference type="InterPro" id="IPR032627">
    <property type="entry name" value="DUF4876"/>
</dbReference>
<dbReference type="EMBL" id="FUYZ01000004">
    <property type="protein sequence ID" value="SKB86542.1"/>
    <property type="molecule type" value="Genomic_DNA"/>
</dbReference>